<accession>A0A1X7TBX4</accession>
<protein>
    <submittedName>
        <fullName evidence="1">Uncharacterized protein</fullName>
    </submittedName>
</protein>
<name>A0A1X7TBX4_AMPQE</name>
<proteinExistence type="predicted"/>
<dbReference type="AlphaFoldDB" id="A0A1X7TBX4"/>
<dbReference type="InParanoid" id="A0A1X7TBX4"/>
<dbReference type="EnsemblMetazoa" id="Aqu2.1.12064_001">
    <property type="protein sequence ID" value="Aqu2.1.12064_001"/>
    <property type="gene ID" value="Aqu2.1.12064"/>
</dbReference>
<reference evidence="1" key="1">
    <citation type="submission" date="2017-05" db="UniProtKB">
        <authorList>
            <consortium name="EnsemblMetazoa"/>
        </authorList>
    </citation>
    <scope>IDENTIFICATION</scope>
</reference>
<sequence>MTLGTSTASVSWNFSSLRRLKTYLRSTMTQQRLDNLSLLYVEREMSSKLWDKPYDLVAMFAPKHRNSRLSLRALTSPFSA</sequence>
<dbReference type="OMA" id="CYKERAQ"/>
<organism evidence="1">
    <name type="scientific">Amphimedon queenslandica</name>
    <name type="common">Sponge</name>
    <dbReference type="NCBI Taxonomy" id="400682"/>
    <lineage>
        <taxon>Eukaryota</taxon>
        <taxon>Metazoa</taxon>
        <taxon>Porifera</taxon>
        <taxon>Demospongiae</taxon>
        <taxon>Heteroscleromorpha</taxon>
        <taxon>Haplosclerida</taxon>
        <taxon>Niphatidae</taxon>
        <taxon>Amphimedon</taxon>
    </lineage>
</organism>
<evidence type="ECO:0000313" key="1">
    <source>
        <dbReference type="EnsemblMetazoa" id="Aqu2.1.12064_001"/>
    </source>
</evidence>